<organism evidence="2">
    <name type="scientific">viral metagenome</name>
    <dbReference type="NCBI Taxonomy" id="1070528"/>
    <lineage>
        <taxon>unclassified sequences</taxon>
        <taxon>metagenomes</taxon>
        <taxon>organismal metagenomes</taxon>
    </lineage>
</organism>
<sequence length="143" mass="15659">MLKRSNDSGVTKQVISNFENRDAFLNLLKANPGLVIVKLGAKWCGPCKQIAHVVEAFFASSPPNVICADIDVDECVDLYAYLKQRRMVNGIPVILMYKKGNVSFAPDDSVTGADPGQLDAFFKRCGFHLLAIEKANANANLNK</sequence>
<dbReference type="PANTHER" id="PTHR10438:SF230">
    <property type="entry name" value="THIOREDOXIN DOMAIN-CONTAINING PROTEIN 8"/>
    <property type="match status" value="1"/>
</dbReference>
<dbReference type="CDD" id="cd02947">
    <property type="entry name" value="TRX_family"/>
    <property type="match status" value="1"/>
</dbReference>
<reference evidence="2" key="1">
    <citation type="journal article" date="2020" name="Nature">
        <title>Giant virus diversity and host interactions through global metagenomics.</title>
        <authorList>
            <person name="Schulz F."/>
            <person name="Roux S."/>
            <person name="Paez-Espino D."/>
            <person name="Jungbluth S."/>
            <person name="Walsh D.A."/>
            <person name="Denef V.J."/>
            <person name="McMahon K.D."/>
            <person name="Konstantinidis K.T."/>
            <person name="Eloe-Fadrosh E.A."/>
            <person name="Kyrpides N.C."/>
            <person name="Woyke T."/>
        </authorList>
    </citation>
    <scope>NUCLEOTIDE SEQUENCE</scope>
    <source>
        <strain evidence="2">GVMAG-M-3300023174-130</strain>
    </source>
</reference>
<dbReference type="AlphaFoldDB" id="A0A6C0D850"/>
<dbReference type="InterPro" id="IPR036249">
    <property type="entry name" value="Thioredoxin-like_sf"/>
</dbReference>
<dbReference type="SUPFAM" id="SSF52833">
    <property type="entry name" value="Thioredoxin-like"/>
    <property type="match status" value="1"/>
</dbReference>
<dbReference type="InterPro" id="IPR050620">
    <property type="entry name" value="Thioredoxin_H-type-like"/>
</dbReference>
<protein>
    <recommendedName>
        <fullName evidence="1">Thioredoxin domain-containing protein</fullName>
    </recommendedName>
</protein>
<dbReference type="InterPro" id="IPR013766">
    <property type="entry name" value="Thioredoxin_domain"/>
</dbReference>
<dbReference type="Pfam" id="PF00085">
    <property type="entry name" value="Thioredoxin"/>
    <property type="match status" value="1"/>
</dbReference>
<evidence type="ECO:0000313" key="2">
    <source>
        <dbReference type="EMBL" id="QHT12542.1"/>
    </source>
</evidence>
<accession>A0A6C0D850</accession>
<dbReference type="EMBL" id="MN739548">
    <property type="protein sequence ID" value="QHT12542.1"/>
    <property type="molecule type" value="Genomic_DNA"/>
</dbReference>
<dbReference type="PANTHER" id="PTHR10438">
    <property type="entry name" value="THIOREDOXIN"/>
    <property type="match status" value="1"/>
</dbReference>
<dbReference type="Gene3D" id="3.40.30.10">
    <property type="entry name" value="Glutaredoxin"/>
    <property type="match status" value="1"/>
</dbReference>
<evidence type="ECO:0000259" key="1">
    <source>
        <dbReference type="Pfam" id="PF00085"/>
    </source>
</evidence>
<feature type="domain" description="Thioredoxin" evidence="1">
    <location>
        <begin position="20"/>
        <end position="120"/>
    </location>
</feature>
<name>A0A6C0D850_9ZZZZ</name>
<proteinExistence type="predicted"/>